<reference evidence="3" key="1">
    <citation type="journal article" date="2019" name="Int. J. Syst. Evol. Microbiol.">
        <title>The Global Catalogue of Microorganisms (GCM) 10K type strain sequencing project: providing services to taxonomists for standard genome sequencing and annotation.</title>
        <authorList>
            <consortium name="The Broad Institute Genomics Platform"/>
            <consortium name="The Broad Institute Genome Sequencing Center for Infectious Disease"/>
            <person name="Wu L."/>
            <person name="Ma J."/>
        </authorList>
    </citation>
    <scope>NUCLEOTIDE SEQUENCE [LARGE SCALE GENOMIC DNA]</scope>
    <source>
        <strain evidence="3">JCM 17337</strain>
    </source>
</reference>
<evidence type="ECO:0008006" key="4">
    <source>
        <dbReference type="Google" id="ProtNLM"/>
    </source>
</evidence>
<keyword evidence="3" id="KW-1185">Reference proteome</keyword>
<protein>
    <recommendedName>
        <fullName evidence="4">Pentapeptide repeat protein</fullName>
    </recommendedName>
</protein>
<evidence type="ECO:0000313" key="3">
    <source>
        <dbReference type="Proteomes" id="UP001500748"/>
    </source>
</evidence>
<gene>
    <name evidence="2" type="ORF">GCM10022423_05460</name>
</gene>
<keyword evidence="1" id="KW-0472">Membrane</keyword>
<accession>A0ABP7G7T0</accession>
<sequence>MEETIFNNSLDEDFKFENQTFDKILIEKKLDTERDILFHKCTFKDFAVFENFTARAFAFIDCHFDKGLYIGKSTLHSLSFFNCDGWDIDIGTNSSDSLSLRSVKANIIEINGDYTELQIVSSTIKEIKLNNVNSTYSFRESKINFLADNKIQKVNLECSANFSIISFKAGIYDSVFFEGEFKKRILFSGNFEIKNLYLDGSVFHSRIDFESGIFEHVSFYRSLFKGLILINDVNYFENKPRELIMHSLTFHSCNFEKDVTVHIRKIQRFDTSNCNYLEILNVNNFALHKVDLVMISLAGVNKGTIIIEKTYADISLFGINLGNIFFKDLDVSTFYLSEFQNIGSLSFLNVMSGHFFVIQDSISGNLNFLNSDINVFREIIIANSNIDGANFNKYPLKILSSSKYPKAGYGIEKKSQRNHNLKNVYNQLKKTARLKGDIDSANRFESLEHKQLLLSKRLSFDSVLLFLNLISNNNGRSWFQGIIFTVLVGLFFFKWYLKTIGINFKLSDCYQDYILFFTSFPRLSLDGYNNDNWETQLVIWLSRIFISYGIYQTIAGFRKYGKA</sequence>
<dbReference type="EMBL" id="BAABDU010000002">
    <property type="protein sequence ID" value="GAA3757922.1"/>
    <property type="molecule type" value="Genomic_DNA"/>
</dbReference>
<evidence type="ECO:0000256" key="1">
    <source>
        <dbReference type="SAM" id="Phobius"/>
    </source>
</evidence>
<dbReference type="Proteomes" id="UP001500748">
    <property type="component" value="Unassembled WGS sequence"/>
</dbReference>
<comment type="caution">
    <text evidence="2">The sequence shown here is derived from an EMBL/GenBank/DDBJ whole genome shotgun (WGS) entry which is preliminary data.</text>
</comment>
<name>A0ABP7G7T0_9FLAO</name>
<evidence type="ECO:0000313" key="2">
    <source>
        <dbReference type="EMBL" id="GAA3757922.1"/>
    </source>
</evidence>
<feature type="transmembrane region" description="Helical" evidence="1">
    <location>
        <begin position="478"/>
        <end position="497"/>
    </location>
</feature>
<organism evidence="2 3">
    <name type="scientific">Flavobacterium ginsengiterrae</name>
    <dbReference type="NCBI Taxonomy" id="871695"/>
    <lineage>
        <taxon>Bacteria</taxon>
        <taxon>Pseudomonadati</taxon>
        <taxon>Bacteroidota</taxon>
        <taxon>Flavobacteriia</taxon>
        <taxon>Flavobacteriales</taxon>
        <taxon>Flavobacteriaceae</taxon>
        <taxon>Flavobacterium</taxon>
    </lineage>
</organism>
<dbReference type="RefSeq" id="WP_345139930.1">
    <property type="nucleotide sequence ID" value="NZ_BAABDU010000002.1"/>
</dbReference>
<keyword evidence="1" id="KW-0812">Transmembrane</keyword>
<proteinExistence type="predicted"/>
<keyword evidence="1" id="KW-1133">Transmembrane helix</keyword>